<reference evidence="2" key="2">
    <citation type="submission" date="2023-11" db="UniProtKB">
        <authorList>
            <consortium name="WormBaseParasite"/>
        </authorList>
    </citation>
    <scope>IDENTIFICATION</scope>
</reference>
<protein>
    <submittedName>
        <fullName evidence="2">Uncharacterized protein</fullName>
    </submittedName>
</protein>
<evidence type="ECO:0000313" key="2">
    <source>
        <dbReference type="WBParaSite" id="TREG1_141790.1"/>
    </source>
</evidence>
<organism evidence="1 2">
    <name type="scientific">Trichobilharzia regenti</name>
    <name type="common">Nasal bird schistosome</name>
    <dbReference type="NCBI Taxonomy" id="157069"/>
    <lineage>
        <taxon>Eukaryota</taxon>
        <taxon>Metazoa</taxon>
        <taxon>Spiralia</taxon>
        <taxon>Lophotrochozoa</taxon>
        <taxon>Platyhelminthes</taxon>
        <taxon>Trematoda</taxon>
        <taxon>Digenea</taxon>
        <taxon>Strigeidida</taxon>
        <taxon>Schistosomatoidea</taxon>
        <taxon>Schistosomatidae</taxon>
        <taxon>Trichobilharzia</taxon>
    </lineage>
</organism>
<sequence>MATDNDILDIIKAIKRDENDTSVEFPFERISRLLLDEKGLPDALVECIVSAAFDPSLIRLKGFELLFPGLWKFAFLRASEVNWRSSQVFPVLNQIVRFNSFVDFADQFASILVTSVEKASKLYMFDADCISFLDALLQFGMKHNVDLNDALLKSVIICGNEFDSSCKDDSLWNRLILIIKLINLMKSVDVTNNLLESLKQPISFCLDCLKTKRFSSMSKQFCLVLQFLAALTTLYQSLKWLEDFCCKSNNGEPFILIVTTVIIELRLYLAYRLSPNRYKSIYKQQSFVELSTRSSTVHRFPTDIMVDVHPLIIKRNISEACAVIFQYSLKEIEKGNNTVDTVDNCDNSSDIASTGCLIAYASNETVKNMWLQCVDAGEDLLDFLLAYRAIVKRDYNCDIRFLWDDKAKPNISIDALLIEVYFSWLAVYFTTRCMQCENASETASAFERLFNKYLAPISLILTSLTTHHFKKYSMLSDPKNHSSDDLKWIQSVANICSVINQLYTITSNPKFFTGWFPWDSVDKPFCGEMVCNWLKKIWNVDFLSTQICSSSPVIEVLTNILELINSCILDSQIVKSTENIKQRDLFTWLAEPGELFHLFTGSWISFYDVVVNQPSLCIEYICTVVKLWIIYQKWSKEFSPVLNDTVKKSLFNIPDDLFIGKILYLSSSALSNSSVFYHLRHLSQVFKEATEYDDRFVNAACVVENYMFVFDL</sequence>
<evidence type="ECO:0000313" key="1">
    <source>
        <dbReference type="Proteomes" id="UP000050795"/>
    </source>
</evidence>
<dbReference type="WBParaSite" id="TREG1_141790.1">
    <property type="protein sequence ID" value="TREG1_141790.1"/>
    <property type="gene ID" value="TREG1_141790"/>
</dbReference>
<name>A0AA85JAM8_TRIRE</name>
<accession>A0AA85JAM8</accession>
<reference evidence="1" key="1">
    <citation type="submission" date="2022-06" db="EMBL/GenBank/DDBJ databases">
        <authorList>
            <person name="Berger JAMES D."/>
            <person name="Berger JAMES D."/>
        </authorList>
    </citation>
    <scope>NUCLEOTIDE SEQUENCE [LARGE SCALE GENOMIC DNA]</scope>
</reference>
<dbReference type="Proteomes" id="UP000050795">
    <property type="component" value="Unassembled WGS sequence"/>
</dbReference>
<proteinExistence type="predicted"/>
<dbReference type="AlphaFoldDB" id="A0AA85JAM8"/>
<keyword evidence="1" id="KW-1185">Reference proteome</keyword>